<evidence type="ECO:0000256" key="7">
    <source>
        <dbReference type="ARBA" id="ARBA00023136"/>
    </source>
</evidence>
<evidence type="ECO:0000256" key="5">
    <source>
        <dbReference type="ARBA" id="ARBA00022692"/>
    </source>
</evidence>
<keyword evidence="7 8" id="KW-0472">Membrane</keyword>
<name>A0ABN0VRF9_9BACI</name>
<reference evidence="9 10" key="1">
    <citation type="journal article" date="2019" name="Int. J. Syst. Evol. Microbiol.">
        <title>The Global Catalogue of Microorganisms (GCM) 10K type strain sequencing project: providing services to taxonomists for standard genome sequencing and annotation.</title>
        <authorList>
            <consortium name="The Broad Institute Genomics Platform"/>
            <consortium name="The Broad Institute Genome Sequencing Center for Infectious Disease"/>
            <person name="Wu L."/>
            <person name="Ma J."/>
        </authorList>
    </citation>
    <scope>NUCLEOTIDE SEQUENCE [LARGE SCALE GENOMIC DNA]</scope>
    <source>
        <strain evidence="9 10">JCM 9731</strain>
    </source>
</reference>
<feature type="transmembrane region" description="Helical" evidence="8">
    <location>
        <begin position="335"/>
        <end position="354"/>
    </location>
</feature>
<dbReference type="PANTHER" id="PTHR34975:SF2">
    <property type="entry name" value="SPORE GERMINATION PROTEIN A2"/>
    <property type="match status" value="1"/>
</dbReference>
<gene>
    <name evidence="9" type="ORF">GCM10008967_02410</name>
</gene>
<keyword evidence="6 8" id="KW-1133">Transmembrane helix</keyword>
<protein>
    <submittedName>
        <fullName evidence="9">Endospore germination permease</fullName>
    </submittedName>
</protein>
<evidence type="ECO:0000256" key="4">
    <source>
        <dbReference type="ARBA" id="ARBA00022544"/>
    </source>
</evidence>
<feature type="transmembrane region" description="Helical" evidence="8">
    <location>
        <begin position="270"/>
        <end position="294"/>
    </location>
</feature>
<dbReference type="PANTHER" id="PTHR34975">
    <property type="entry name" value="SPORE GERMINATION PROTEIN A2"/>
    <property type="match status" value="1"/>
</dbReference>
<evidence type="ECO:0000313" key="10">
    <source>
        <dbReference type="Proteomes" id="UP001500782"/>
    </source>
</evidence>
<keyword evidence="3" id="KW-0813">Transport</keyword>
<accession>A0ABN0VRF9</accession>
<evidence type="ECO:0000256" key="6">
    <source>
        <dbReference type="ARBA" id="ARBA00022989"/>
    </source>
</evidence>
<feature type="transmembrane region" description="Helical" evidence="8">
    <location>
        <begin position="118"/>
        <end position="135"/>
    </location>
</feature>
<dbReference type="Proteomes" id="UP001500782">
    <property type="component" value="Unassembled WGS sequence"/>
</dbReference>
<evidence type="ECO:0000313" key="9">
    <source>
        <dbReference type="EMBL" id="GAA0315383.1"/>
    </source>
</evidence>
<comment type="similarity">
    <text evidence="2">Belongs to the amino acid-polyamine-organocation (APC) superfamily. Spore germination protein (SGP) (TC 2.A.3.9) family.</text>
</comment>
<comment type="caution">
    <text evidence="9">The sequence shown here is derived from an EMBL/GenBank/DDBJ whole genome shotgun (WGS) entry which is preliminary data.</text>
</comment>
<keyword evidence="10" id="KW-1185">Reference proteome</keyword>
<keyword evidence="4" id="KW-0309">Germination</keyword>
<sequence length="369" mass="41930">MMKAEGKLGVRELIGILVLSVGTRATDDTPVLYTIGADNAGWIVPLMSGVLSIISFLFLLKVFSAHKHKDLIDVLTHLFGKWVGIMVAVLLLCILIGGFTAETAIYTNIISTMYFPKTPLLILYALIMIVSVYGARTGLQQIGSVSWMVLAYVKITMGLALIITLWQGVHFYMFPLLGPGVMEIAKESITKTSTYIDFLVIGLLLPHIRNFKDFKRGTLIALLFVTLEITLATLAFILLFDYITVSNLNYPFHESIRYIRIGFLTNIETFFFPFWLIASFIKFSFYLYIVTYLYGRLFRIQSIKKILPIMAVVILFLGMFPETPTFTIFSVKENLMTIVSPFFLLLPFLMWTIAKLKGDFRNEKQKENH</sequence>
<evidence type="ECO:0000256" key="1">
    <source>
        <dbReference type="ARBA" id="ARBA00004141"/>
    </source>
</evidence>
<keyword evidence="5 8" id="KW-0812">Transmembrane</keyword>
<dbReference type="InterPro" id="IPR004761">
    <property type="entry name" value="Spore_GerAB"/>
</dbReference>
<feature type="transmembrane region" description="Helical" evidence="8">
    <location>
        <begin position="189"/>
        <end position="208"/>
    </location>
</feature>
<evidence type="ECO:0000256" key="8">
    <source>
        <dbReference type="SAM" id="Phobius"/>
    </source>
</evidence>
<dbReference type="Pfam" id="PF03845">
    <property type="entry name" value="Spore_permease"/>
    <property type="match status" value="1"/>
</dbReference>
<feature type="transmembrane region" description="Helical" evidence="8">
    <location>
        <begin position="83"/>
        <end position="106"/>
    </location>
</feature>
<feature type="transmembrane region" description="Helical" evidence="8">
    <location>
        <begin position="220"/>
        <end position="243"/>
    </location>
</feature>
<dbReference type="RefSeq" id="WP_343795613.1">
    <property type="nucleotide sequence ID" value="NZ_BAAADJ010000003.1"/>
</dbReference>
<dbReference type="EMBL" id="BAAADJ010000003">
    <property type="protein sequence ID" value="GAA0315383.1"/>
    <property type="molecule type" value="Genomic_DNA"/>
</dbReference>
<proteinExistence type="inferred from homology"/>
<comment type="subcellular location">
    <subcellularLocation>
        <location evidence="1">Membrane</location>
        <topology evidence="1">Multi-pass membrane protein</topology>
    </subcellularLocation>
</comment>
<evidence type="ECO:0000256" key="2">
    <source>
        <dbReference type="ARBA" id="ARBA00007998"/>
    </source>
</evidence>
<feature type="transmembrane region" description="Helical" evidence="8">
    <location>
        <begin position="41"/>
        <end position="63"/>
    </location>
</feature>
<evidence type="ECO:0000256" key="3">
    <source>
        <dbReference type="ARBA" id="ARBA00022448"/>
    </source>
</evidence>
<dbReference type="NCBIfam" id="TIGR00912">
    <property type="entry name" value="2A0309"/>
    <property type="match status" value="1"/>
</dbReference>
<feature type="transmembrane region" description="Helical" evidence="8">
    <location>
        <begin position="147"/>
        <end position="169"/>
    </location>
</feature>
<organism evidence="9 10">
    <name type="scientific">Bacillus carboniphilus</name>
    <dbReference type="NCBI Taxonomy" id="86663"/>
    <lineage>
        <taxon>Bacteria</taxon>
        <taxon>Bacillati</taxon>
        <taxon>Bacillota</taxon>
        <taxon>Bacilli</taxon>
        <taxon>Bacillales</taxon>
        <taxon>Bacillaceae</taxon>
        <taxon>Bacillus</taxon>
    </lineage>
</organism>
<feature type="transmembrane region" description="Helical" evidence="8">
    <location>
        <begin position="306"/>
        <end position="329"/>
    </location>
</feature>